<evidence type="ECO:0000313" key="2">
    <source>
        <dbReference type="Proteomes" id="UP000005267"/>
    </source>
</evidence>
<dbReference type="AlphaFoldDB" id="I3UD14"/>
<dbReference type="HOGENOM" id="CLU_2839897_0_0_4"/>
<sequence>MLTNHCIRARLSFRIKGLRKQLEEYCIFEGLFIALIHVKEKSLENMYMELSRATGAIAGMTPHSV</sequence>
<reference evidence="2" key="2">
    <citation type="journal article" date="2013" name="PLoS ONE">
        <title>Genome implosion elicits host-confinement in Alcaligenaceae: evidence from the comparative genomics of Tetrathiobacter kashmirensis, a pathogen in the making.</title>
        <authorList>
            <person name="Ghosh W."/>
            <person name="Alam M."/>
            <person name="Roy C."/>
            <person name="Pyne P."/>
            <person name="George A."/>
            <person name="Chakraborty R."/>
            <person name="Majumder S."/>
            <person name="Agarwal A."/>
            <person name="Chakraborty S."/>
            <person name="Majumdar S."/>
            <person name="Gupta S.K."/>
        </authorList>
    </citation>
    <scope>NUCLEOTIDE SEQUENCE [LARGE SCALE GENOMIC DNA]</scope>
    <source>
        <strain evidence="2">WT001</strain>
    </source>
</reference>
<keyword evidence="2" id="KW-1185">Reference proteome</keyword>
<protein>
    <submittedName>
        <fullName evidence="1">Uncharacterized protein</fullName>
    </submittedName>
</protein>
<reference evidence="1 2" key="1">
    <citation type="journal article" date="2011" name="J. Bacteriol.">
        <title>Whole-genome shotgun sequencing of the sulfur-oxidizing chemoautotroph Tetrathiobacter kashmirensis.</title>
        <authorList>
            <person name="Ghosh W."/>
            <person name="George A."/>
            <person name="Agarwal A."/>
            <person name="Raj P."/>
            <person name="Alam M."/>
            <person name="Pyne P."/>
            <person name="Das Gupta S.K."/>
        </authorList>
    </citation>
    <scope>NUCLEOTIDE SEQUENCE [LARGE SCALE GENOMIC DNA]</scope>
    <source>
        <strain evidence="1 2">WT001</strain>
    </source>
</reference>
<proteinExistence type="predicted"/>
<organism evidence="1 2">
    <name type="scientific">Advenella kashmirensis (strain DSM 17095 / LMG 22695 / WT001)</name>
    <name type="common">Tetrathiobacter kashmirensis</name>
    <dbReference type="NCBI Taxonomy" id="1036672"/>
    <lineage>
        <taxon>Bacteria</taxon>
        <taxon>Pseudomonadati</taxon>
        <taxon>Pseudomonadota</taxon>
        <taxon>Betaproteobacteria</taxon>
        <taxon>Burkholderiales</taxon>
        <taxon>Alcaligenaceae</taxon>
    </lineage>
</organism>
<dbReference type="Proteomes" id="UP000005267">
    <property type="component" value="Chromosome"/>
</dbReference>
<evidence type="ECO:0000313" key="1">
    <source>
        <dbReference type="EMBL" id="AFK62902.1"/>
    </source>
</evidence>
<accession>I3UD14</accession>
<name>I3UD14_ADVKW</name>
<gene>
    <name evidence="1" type="ordered locus">TKWG_14120</name>
</gene>
<dbReference type="KEGG" id="aka:TKWG_14120"/>
<dbReference type="EMBL" id="CP003555">
    <property type="protein sequence ID" value="AFK62902.1"/>
    <property type="molecule type" value="Genomic_DNA"/>
</dbReference>